<name>A0A2N5VVP2_9BASI</name>
<reference evidence="2 3" key="1">
    <citation type="submission" date="2017-11" db="EMBL/GenBank/DDBJ databases">
        <title>De novo assembly and phasing of dikaryotic genomes from two isolates of Puccinia coronata f. sp. avenae, the causal agent of oat crown rust.</title>
        <authorList>
            <person name="Miller M.E."/>
            <person name="Zhang Y."/>
            <person name="Omidvar V."/>
            <person name="Sperschneider J."/>
            <person name="Schwessinger B."/>
            <person name="Raley C."/>
            <person name="Palmer J.M."/>
            <person name="Garnica D."/>
            <person name="Upadhyaya N."/>
            <person name="Rathjen J."/>
            <person name="Taylor J.M."/>
            <person name="Park R.F."/>
            <person name="Dodds P.N."/>
            <person name="Hirsch C.D."/>
            <person name="Kianian S.F."/>
            <person name="Figueroa M."/>
        </authorList>
    </citation>
    <scope>NUCLEOTIDE SEQUENCE [LARGE SCALE GENOMIC DNA]</scope>
    <source>
        <strain evidence="2">12NC29</strain>
    </source>
</reference>
<evidence type="ECO:0000313" key="3">
    <source>
        <dbReference type="Proteomes" id="UP000235388"/>
    </source>
</evidence>
<evidence type="ECO:0000256" key="1">
    <source>
        <dbReference type="SAM" id="MobiDB-lite"/>
    </source>
</evidence>
<gene>
    <name evidence="2" type="ORF">PCANC_09472</name>
</gene>
<keyword evidence="3" id="KW-1185">Reference proteome</keyword>
<dbReference type="Proteomes" id="UP000235388">
    <property type="component" value="Unassembled WGS sequence"/>
</dbReference>
<sequence>MSKRDVCEEVLIYLAKNGFEDQARNWKGVEQQINRLEKKFRDALAFKDQTGQGVIEEAEELQRQVGDPGNDSEAENYVAQAKTKTKGNAVPTSMKLSRDSDLNMHAPSSDDESLPSDPGLSGEQTQSARTTQGPAVNQTPGNSQQQLRQPASSPNLQ</sequence>
<comment type="caution">
    <text evidence="2">The sequence shown here is derived from an EMBL/GenBank/DDBJ whole genome shotgun (WGS) entry which is preliminary data.</text>
</comment>
<dbReference type="AlphaFoldDB" id="A0A2N5VVP2"/>
<dbReference type="PANTHER" id="PTHR33324:SF2">
    <property type="entry name" value="MYB_SANT-LIKE DNA-BINDING DOMAIN-CONTAINING PROTEIN"/>
    <property type="match status" value="1"/>
</dbReference>
<accession>A0A2N5VVP2</accession>
<dbReference type="PANTHER" id="PTHR33324">
    <property type="entry name" value="EXPRESSED PROTEIN"/>
    <property type="match status" value="1"/>
</dbReference>
<organism evidence="2 3">
    <name type="scientific">Puccinia coronata f. sp. avenae</name>
    <dbReference type="NCBI Taxonomy" id="200324"/>
    <lineage>
        <taxon>Eukaryota</taxon>
        <taxon>Fungi</taxon>
        <taxon>Dikarya</taxon>
        <taxon>Basidiomycota</taxon>
        <taxon>Pucciniomycotina</taxon>
        <taxon>Pucciniomycetes</taxon>
        <taxon>Pucciniales</taxon>
        <taxon>Pucciniaceae</taxon>
        <taxon>Puccinia</taxon>
    </lineage>
</organism>
<evidence type="ECO:0000313" key="2">
    <source>
        <dbReference type="EMBL" id="PLW54036.1"/>
    </source>
</evidence>
<dbReference type="OrthoDB" id="2506645at2759"/>
<proteinExistence type="predicted"/>
<feature type="region of interest" description="Disordered" evidence="1">
    <location>
        <begin position="60"/>
        <end position="157"/>
    </location>
</feature>
<protein>
    <submittedName>
        <fullName evidence="2">Uncharacterized protein</fullName>
    </submittedName>
</protein>
<dbReference type="EMBL" id="PGCJ01000052">
    <property type="protein sequence ID" value="PLW54036.1"/>
    <property type="molecule type" value="Genomic_DNA"/>
</dbReference>
<feature type="compositionally biased region" description="Polar residues" evidence="1">
    <location>
        <begin position="122"/>
        <end position="157"/>
    </location>
</feature>